<accession>A0A7H0HEI3</accession>
<dbReference type="GO" id="GO:0005886">
    <property type="term" value="C:plasma membrane"/>
    <property type="evidence" value="ECO:0007669"/>
    <property type="project" value="UniProtKB-SubCell"/>
</dbReference>
<comment type="subcellular location">
    <subcellularLocation>
        <location evidence="1">Cell membrane</location>
        <topology evidence="1">Peripheral membrane protein</topology>
        <orientation evidence="1">Cytoplasmic side</orientation>
    </subcellularLocation>
</comment>
<dbReference type="Gene3D" id="1.10.287.1700">
    <property type="match status" value="1"/>
</dbReference>
<dbReference type="InterPro" id="IPR052570">
    <property type="entry name" value="FliJ"/>
</dbReference>
<organism evidence="12 13">
    <name type="scientific">Paenacidovorax monticola</name>
    <dbReference type="NCBI Taxonomy" id="1926868"/>
    <lineage>
        <taxon>Bacteria</taxon>
        <taxon>Pseudomonadati</taxon>
        <taxon>Pseudomonadota</taxon>
        <taxon>Betaproteobacteria</taxon>
        <taxon>Burkholderiales</taxon>
        <taxon>Comamonadaceae</taxon>
        <taxon>Paenacidovorax</taxon>
    </lineage>
</organism>
<sequence length="154" mass="17501">MSSLNALQVAVEVASRKRDEARQALQDMLRIQQAGQAQLDQLGGYADETRHRWGLRADACVQPEVMYHHYQFMDRLDHAIGLQTGIVGEQAVRVDAARRALLDAELRLASLKKVVERWRQELAVAQMRREQKQTDERAALRFGGGINRPLGQEQ</sequence>
<dbReference type="KEGG" id="amon:H9L24_18875"/>
<dbReference type="InterPro" id="IPR012823">
    <property type="entry name" value="Flagell_FliJ"/>
</dbReference>
<keyword evidence="8" id="KW-0653">Protein transport</keyword>
<evidence type="ECO:0000256" key="9">
    <source>
        <dbReference type="ARBA" id="ARBA00023136"/>
    </source>
</evidence>
<evidence type="ECO:0000256" key="2">
    <source>
        <dbReference type="ARBA" id="ARBA00010004"/>
    </source>
</evidence>
<keyword evidence="12" id="KW-0282">Flagellum</keyword>
<evidence type="ECO:0000256" key="8">
    <source>
        <dbReference type="ARBA" id="ARBA00022927"/>
    </source>
</evidence>
<evidence type="ECO:0000313" key="12">
    <source>
        <dbReference type="EMBL" id="QNP58949.1"/>
    </source>
</evidence>
<evidence type="ECO:0000313" key="13">
    <source>
        <dbReference type="Proteomes" id="UP000516057"/>
    </source>
</evidence>
<evidence type="ECO:0000256" key="4">
    <source>
        <dbReference type="ARBA" id="ARBA00022448"/>
    </source>
</evidence>
<keyword evidence="13" id="KW-1185">Reference proteome</keyword>
<keyword evidence="5" id="KW-1003">Cell membrane</keyword>
<dbReference type="GO" id="GO:0015031">
    <property type="term" value="P:protein transport"/>
    <property type="evidence" value="ECO:0007669"/>
    <property type="project" value="UniProtKB-KW"/>
</dbReference>
<keyword evidence="11" id="KW-0175">Coiled coil</keyword>
<keyword evidence="7" id="KW-1005">Bacterial flagellum biogenesis</keyword>
<keyword evidence="12" id="KW-0966">Cell projection</keyword>
<protein>
    <recommendedName>
        <fullName evidence="3">Flagellar FliJ protein</fullName>
    </recommendedName>
</protein>
<dbReference type="GO" id="GO:0006935">
    <property type="term" value="P:chemotaxis"/>
    <property type="evidence" value="ECO:0007669"/>
    <property type="project" value="UniProtKB-KW"/>
</dbReference>
<keyword evidence="10" id="KW-1006">Bacterial flagellum protein export</keyword>
<evidence type="ECO:0000256" key="10">
    <source>
        <dbReference type="ARBA" id="ARBA00023225"/>
    </source>
</evidence>
<dbReference type="NCBIfam" id="TIGR02473">
    <property type="entry name" value="flagell_FliJ"/>
    <property type="match status" value="1"/>
</dbReference>
<evidence type="ECO:0000256" key="11">
    <source>
        <dbReference type="SAM" id="Coils"/>
    </source>
</evidence>
<keyword evidence="9" id="KW-0472">Membrane</keyword>
<dbReference type="InterPro" id="IPR053716">
    <property type="entry name" value="Flag_assembly_chemotaxis_eff"/>
</dbReference>
<keyword evidence="4" id="KW-0813">Transport</keyword>
<evidence type="ECO:0000256" key="1">
    <source>
        <dbReference type="ARBA" id="ARBA00004413"/>
    </source>
</evidence>
<name>A0A7H0HEI3_9BURK</name>
<gene>
    <name evidence="12" type="primary">fliJ</name>
    <name evidence="12" type="ORF">H9L24_18875</name>
</gene>
<feature type="coiled-coil region" evidence="11">
    <location>
        <begin position="94"/>
        <end position="135"/>
    </location>
</feature>
<dbReference type="Proteomes" id="UP000516057">
    <property type="component" value="Chromosome"/>
</dbReference>
<evidence type="ECO:0000256" key="6">
    <source>
        <dbReference type="ARBA" id="ARBA00022500"/>
    </source>
</evidence>
<proteinExistence type="inferred from homology"/>
<dbReference type="GO" id="GO:0071973">
    <property type="term" value="P:bacterial-type flagellum-dependent cell motility"/>
    <property type="evidence" value="ECO:0007669"/>
    <property type="project" value="InterPro"/>
</dbReference>
<dbReference type="PANTHER" id="PTHR38786:SF1">
    <property type="entry name" value="FLAGELLAR FLIJ PROTEIN"/>
    <property type="match status" value="1"/>
</dbReference>
<keyword evidence="6" id="KW-0145">Chemotaxis</keyword>
<dbReference type="PANTHER" id="PTHR38786">
    <property type="entry name" value="FLAGELLAR FLIJ PROTEIN"/>
    <property type="match status" value="1"/>
</dbReference>
<dbReference type="EMBL" id="CP060790">
    <property type="protein sequence ID" value="QNP58949.1"/>
    <property type="molecule type" value="Genomic_DNA"/>
</dbReference>
<dbReference type="Pfam" id="PF02050">
    <property type="entry name" value="FliJ"/>
    <property type="match status" value="1"/>
</dbReference>
<comment type="similarity">
    <text evidence="2">Belongs to the FliJ family.</text>
</comment>
<dbReference type="GO" id="GO:0044781">
    <property type="term" value="P:bacterial-type flagellum organization"/>
    <property type="evidence" value="ECO:0007669"/>
    <property type="project" value="UniProtKB-KW"/>
</dbReference>
<dbReference type="RefSeq" id="WP_187735934.1">
    <property type="nucleotide sequence ID" value="NZ_CP060790.1"/>
</dbReference>
<keyword evidence="12" id="KW-0969">Cilium</keyword>
<evidence type="ECO:0000256" key="7">
    <source>
        <dbReference type="ARBA" id="ARBA00022795"/>
    </source>
</evidence>
<evidence type="ECO:0000256" key="3">
    <source>
        <dbReference type="ARBA" id="ARBA00020392"/>
    </source>
</evidence>
<reference evidence="12 13" key="1">
    <citation type="submission" date="2020-08" db="EMBL/GenBank/DDBJ databases">
        <title>Genome sequence of Acidovorax monticola KACC 19171T.</title>
        <authorList>
            <person name="Hyun D.-W."/>
            <person name="Bae J.-W."/>
        </authorList>
    </citation>
    <scope>NUCLEOTIDE SEQUENCE [LARGE SCALE GENOMIC DNA]</scope>
    <source>
        <strain evidence="12 13">KACC 19171</strain>
    </source>
</reference>
<evidence type="ECO:0000256" key="5">
    <source>
        <dbReference type="ARBA" id="ARBA00022475"/>
    </source>
</evidence>
<dbReference type="AlphaFoldDB" id="A0A7H0HEI3"/>
<dbReference type="GO" id="GO:0009288">
    <property type="term" value="C:bacterial-type flagellum"/>
    <property type="evidence" value="ECO:0007669"/>
    <property type="project" value="InterPro"/>
</dbReference>